<reference evidence="4" key="3">
    <citation type="submission" date="2025-08" db="UniProtKB">
        <authorList>
            <consortium name="RefSeq"/>
        </authorList>
    </citation>
    <scope>IDENTIFICATION</scope>
    <source>
        <strain evidence="4">CBS 342.82</strain>
    </source>
</reference>
<evidence type="ECO:0000313" key="3">
    <source>
        <dbReference type="Proteomes" id="UP000504637"/>
    </source>
</evidence>
<evidence type="ECO:0000313" key="4">
    <source>
        <dbReference type="RefSeq" id="XP_033461800.1"/>
    </source>
</evidence>
<dbReference type="Pfam" id="PF24883">
    <property type="entry name" value="NPHP3_N"/>
    <property type="match status" value="1"/>
</dbReference>
<keyword evidence="3" id="KW-1185">Reference proteome</keyword>
<organism evidence="4">
    <name type="scientific">Dissoconium aciculare CBS 342.82</name>
    <dbReference type="NCBI Taxonomy" id="1314786"/>
    <lineage>
        <taxon>Eukaryota</taxon>
        <taxon>Fungi</taxon>
        <taxon>Dikarya</taxon>
        <taxon>Ascomycota</taxon>
        <taxon>Pezizomycotina</taxon>
        <taxon>Dothideomycetes</taxon>
        <taxon>Dothideomycetidae</taxon>
        <taxon>Mycosphaerellales</taxon>
        <taxon>Dissoconiaceae</taxon>
        <taxon>Dissoconium</taxon>
    </lineage>
</organism>
<evidence type="ECO:0000259" key="2">
    <source>
        <dbReference type="Pfam" id="PF24883"/>
    </source>
</evidence>
<feature type="domain" description="Nephrocystin 3-like N-terminal" evidence="2">
    <location>
        <begin position="7"/>
        <end position="38"/>
    </location>
</feature>
<reference evidence="4" key="1">
    <citation type="submission" date="2020-01" db="EMBL/GenBank/DDBJ databases">
        <authorList>
            <consortium name="DOE Joint Genome Institute"/>
            <person name="Haridas S."/>
            <person name="Albert R."/>
            <person name="Binder M."/>
            <person name="Bloem J."/>
            <person name="Labutti K."/>
            <person name="Salamov A."/>
            <person name="Andreopoulos B."/>
            <person name="Baker S.E."/>
            <person name="Barry K."/>
            <person name="Bills G."/>
            <person name="Bluhm B.H."/>
            <person name="Cannon C."/>
            <person name="Castanera R."/>
            <person name="Culley D.E."/>
            <person name="Daum C."/>
            <person name="Ezra D."/>
            <person name="Gonzalez J.B."/>
            <person name="Henrissat B."/>
            <person name="Kuo A."/>
            <person name="Liang C."/>
            <person name="Lipzen A."/>
            <person name="Lutzoni F."/>
            <person name="Magnuson J."/>
            <person name="Mondo S."/>
            <person name="Nolan M."/>
            <person name="Ohm R."/>
            <person name="Pangilinan J."/>
            <person name="Park H.-J."/>
            <person name="Ramirez L."/>
            <person name="Alfaro M."/>
            <person name="Sun H."/>
            <person name="Tritt A."/>
            <person name="Yoshinaga Y."/>
            <person name="Zwiers L.-H."/>
            <person name="Turgeon B.G."/>
            <person name="Goodwin S.B."/>
            <person name="Spatafora J.W."/>
            <person name="Crous P.W."/>
            <person name="Grigoriev I.V."/>
        </authorList>
    </citation>
    <scope>NUCLEOTIDE SEQUENCE</scope>
    <source>
        <strain evidence="4">CBS 342.82</strain>
    </source>
</reference>
<sequence>MRSDRPQRSQPWMYGKPGRGKTILCSTAIEHVAKSCESIDNAGQKRHWPLLEKKA</sequence>
<evidence type="ECO:0000256" key="1">
    <source>
        <dbReference type="ARBA" id="ARBA00022737"/>
    </source>
</evidence>
<name>A0A6J3MAV4_9PEZI</name>
<dbReference type="Proteomes" id="UP000504637">
    <property type="component" value="Unplaced"/>
</dbReference>
<dbReference type="RefSeq" id="XP_033461800.1">
    <property type="nucleotide sequence ID" value="XM_033599518.1"/>
</dbReference>
<dbReference type="InterPro" id="IPR056884">
    <property type="entry name" value="NPHP3-like_N"/>
</dbReference>
<protein>
    <recommendedName>
        <fullName evidence="2">Nephrocystin 3-like N-terminal domain-containing protein</fullName>
    </recommendedName>
</protein>
<proteinExistence type="predicted"/>
<accession>A0A6J3MAV4</accession>
<keyword evidence="1" id="KW-0677">Repeat</keyword>
<dbReference type="OrthoDB" id="1577640at2759"/>
<dbReference type="AlphaFoldDB" id="A0A6J3MAV4"/>
<dbReference type="GeneID" id="54357317"/>
<gene>
    <name evidence="4" type="ORF">K489DRAFT_189719</name>
</gene>
<reference evidence="4" key="2">
    <citation type="submission" date="2020-04" db="EMBL/GenBank/DDBJ databases">
        <authorList>
            <consortium name="NCBI Genome Project"/>
        </authorList>
    </citation>
    <scope>NUCLEOTIDE SEQUENCE</scope>
    <source>
        <strain evidence="4">CBS 342.82</strain>
    </source>
</reference>